<feature type="compositionally biased region" description="Pro residues" evidence="1">
    <location>
        <begin position="146"/>
        <end position="156"/>
    </location>
</feature>
<dbReference type="OrthoDB" id="10478436at2759"/>
<dbReference type="AlphaFoldDB" id="A0A4T0FF60"/>
<feature type="region of interest" description="Disordered" evidence="1">
    <location>
        <begin position="142"/>
        <end position="187"/>
    </location>
</feature>
<keyword evidence="3" id="KW-1185">Reference proteome</keyword>
<organism evidence="2 3">
    <name type="scientific">Wallemia hederae</name>
    <dbReference type="NCBI Taxonomy" id="1540922"/>
    <lineage>
        <taxon>Eukaryota</taxon>
        <taxon>Fungi</taxon>
        <taxon>Dikarya</taxon>
        <taxon>Basidiomycota</taxon>
        <taxon>Wallemiomycotina</taxon>
        <taxon>Wallemiomycetes</taxon>
        <taxon>Wallemiales</taxon>
        <taxon>Wallemiaceae</taxon>
        <taxon>Wallemia</taxon>
    </lineage>
</organism>
<dbReference type="Proteomes" id="UP000310189">
    <property type="component" value="Unassembled WGS sequence"/>
</dbReference>
<feature type="region of interest" description="Disordered" evidence="1">
    <location>
        <begin position="270"/>
        <end position="350"/>
    </location>
</feature>
<feature type="compositionally biased region" description="Low complexity" evidence="1">
    <location>
        <begin position="273"/>
        <end position="287"/>
    </location>
</feature>
<sequence>MDREGSNAGETSSHNPRLSRLLQTSPSHSTSPASSIRSSSAASIFERDIEPAHPIHSGFLGSREATDLSTAPALTEAVEAFVGSNSNDSIGVQVASNNEWGTSSFNSTVFTSPSQSLILAPPSPPTNDSNALNIHAAAAAASNLPASPPHSPPPQQPLHQPQTPSPLNPLAGHSPRHTSTSPNLIESPGACHRISLLSYGDVITERPTSAVPLQTALNQSPPQSQLLNEGAESIASPAANYVEERNREAERAALSKGLEARLEALSFPDQAVTSQQPQHSPHSTHSPPIRPQSRNVSPIPPVAVDLSPSASAQLPPHAQVPAEERYIEEKETVTERGAERLSHRIQSLAV</sequence>
<feature type="region of interest" description="Disordered" evidence="1">
    <location>
        <begin position="1"/>
        <end position="48"/>
    </location>
</feature>
<accession>A0A4T0FF60</accession>
<gene>
    <name evidence="2" type="ORF">E3P99_03509</name>
</gene>
<proteinExistence type="predicted"/>
<evidence type="ECO:0000256" key="1">
    <source>
        <dbReference type="SAM" id="MobiDB-lite"/>
    </source>
</evidence>
<comment type="caution">
    <text evidence="2">The sequence shown here is derived from an EMBL/GenBank/DDBJ whole genome shotgun (WGS) entry which is preliminary data.</text>
</comment>
<name>A0A4T0FF60_9BASI</name>
<dbReference type="EMBL" id="SPNW01000071">
    <property type="protein sequence ID" value="TIA86932.1"/>
    <property type="molecule type" value="Genomic_DNA"/>
</dbReference>
<protein>
    <submittedName>
        <fullName evidence="2">Uncharacterized protein</fullName>
    </submittedName>
</protein>
<evidence type="ECO:0000313" key="3">
    <source>
        <dbReference type="Proteomes" id="UP000310189"/>
    </source>
</evidence>
<feature type="compositionally biased region" description="Low complexity" evidence="1">
    <location>
        <begin position="24"/>
        <end position="44"/>
    </location>
</feature>
<reference evidence="2 3" key="1">
    <citation type="submission" date="2019-03" db="EMBL/GenBank/DDBJ databases">
        <title>Sequencing 23 genomes of Wallemia ichthyophaga.</title>
        <authorList>
            <person name="Gostincar C."/>
        </authorList>
    </citation>
    <scope>NUCLEOTIDE SEQUENCE [LARGE SCALE GENOMIC DNA]</scope>
    <source>
        <strain evidence="2 3">EXF-5753</strain>
    </source>
</reference>
<evidence type="ECO:0000313" key="2">
    <source>
        <dbReference type="EMBL" id="TIA86932.1"/>
    </source>
</evidence>
<feature type="compositionally biased region" description="Basic and acidic residues" evidence="1">
    <location>
        <begin position="322"/>
        <end position="342"/>
    </location>
</feature>